<dbReference type="Proteomes" id="UP000324585">
    <property type="component" value="Unassembled WGS sequence"/>
</dbReference>
<name>A0A5J4YJK7_PORPP</name>
<reference evidence="3" key="1">
    <citation type="journal article" date="2019" name="Nat. Commun.">
        <title>Expansion of phycobilisome linker gene families in mesophilic red algae.</title>
        <authorList>
            <person name="Lee J."/>
            <person name="Kim D."/>
            <person name="Bhattacharya D."/>
            <person name="Yoon H.S."/>
        </authorList>
    </citation>
    <scope>NUCLEOTIDE SEQUENCE [LARGE SCALE GENOMIC DNA]</scope>
    <source>
        <strain evidence="3">CCMP 1328</strain>
    </source>
</reference>
<feature type="region of interest" description="Disordered" evidence="1">
    <location>
        <begin position="115"/>
        <end position="139"/>
    </location>
</feature>
<keyword evidence="3" id="KW-1185">Reference proteome</keyword>
<feature type="region of interest" description="Disordered" evidence="1">
    <location>
        <begin position="64"/>
        <end position="90"/>
    </location>
</feature>
<organism evidence="2 3">
    <name type="scientific">Porphyridium purpureum</name>
    <name type="common">Red alga</name>
    <name type="synonym">Porphyridium cruentum</name>
    <dbReference type="NCBI Taxonomy" id="35688"/>
    <lineage>
        <taxon>Eukaryota</taxon>
        <taxon>Rhodophyta</taxon>
        <taxon>Bangiophyceae</taxon>
        <taxon>Porphyridiales</taxon>
        <taxon>Porphyridiaceae</taxon>
        <taxon>Porphyridium</taxon>
    </lineage>
</organism>
<evidence type="ECO:0000313" key="2">
    <source>
        <dbReference type="EMBL" id="KAA8491631.1"/>
    </source>
</evidence>
<dbReference type="EMBL" id="VRMN01000012">
    <property type="protein sequence ID" value="KAA8491631.1"/>
    <property type="molecule type" value="Genomic_DNA"/>
</dbReference>
<accession>A0A5J4YJK7</accession>
<sequence>MAFVNGMMFGGVAAGQLGRTLQVSRVAGVMTVAPRARAQVMMNSSLDKDYDKTKSAVGDAAENVKDKTHDIASDGSDAAKDAYENSKDKVTDTAENVGDYAKDAANKTKDAFKDAKENVKDTAKKVGSNMEDAKDEVTK</sequence>
<dbReference type="AlphaFoldDB" id="A0A5J4YJK7"/>
<comment type="caution">
    <text evidence="2">The sequence shown here is derived from an EMBL/GenBank/DDBJ whole genome shotgun (WGS) entry which is preliminary data.</text>
</comment>
<dbReference type="Gene3D" id="1.20.120.20">
    <property type="entry name" value="Apolipoprotein"/>
    <property type="match status" value="1"/>
</dbReference>
<evidence type="ECO:0000313" key="3">
    <source>
        <dbReference type="Proteomes" id="UP000324585"/>
    </source>
</evidence>
<evidence type="ECO:0000256" key="1">
    <source>
        <dbReference type="SAM" id="MobiDB-lite"/>
    </source>
</evidence>
<proteinExistence type="predicted"/>
<gene>
    <name evidence="2" type="ORF">FVE85_9678</name>
</gene>
<feature type="compositionally biased region" description="Basic and acidic residues" evidence="1">
    <location>
        <begin position="115"/>
        <end position="124"/>
    </location>
</feature>
<protein>
    <submittedName>
        <fullName evidence="2">Uncharacterized protein</fullName>
    </submittedName>
</protein>